<organism evidence="2 3">
    <name type="scientific">Rhipicephalus microplus</name>
    <name type="common">Cattle tick</name>
    <name type="synonym">Boophilus microplus</name>
    <dbReference type="NCBI Taxonomy" id="6941"/>
    <lineage>
        <taxon>Eukaryota</taxon>
        <taxon>Metazoa</taxon>
        <taxon>Ecdysozoa</taxon>
        <taxon>Arthropoda</taxon>
        <taxon>Chelicerata</taxon>
        <taxon>Arachnida</taxon>
        <taxon>Acari</taxon>
        <taxon>Parasitiformes</taxon>
        <taxon>Ixodida</taxon>
        <taxon>Ixodoidea</taxon>
        <taxon>Ixodidae</taxon>
        <taxon>Rhipicephalinae</taxon>
        <taxon>Rhipicephalus</taxon>
        <taxon>Boophilus</taxon>
    </lineage>
</organism>
<name>A0A9J6ED46_RHIMP</name>
<reference evidence="2" key="2">
    <citation type="submission" date="2021-09" db="EMBL/GenBank/DDBJ databases">
        <authorList>
            <person name="Jia N."/>
            <person name="Wang J."/>
            <person name="Shi W."/>
            <person name="Du L."/>
            <person name="Sun Y."/>
            <person name="Zhan W."/>
            <person name="Jiang J."/>
            <person name="Wang Q."/>
            <person name="Zhang B."/>
            <person name="Ji P."/>
            <person name="Sakyi L.B."/>
            <person name="Cui X."/>
            <person name="Yuan T."/>
            <person name="Jiang B."/>
            <person name="Yang W."/>
            <person name="Lam T.T.-Y."/>
            <person name="Chang Q."/>
            <person name="Ding S."/>
            <person name="Wang X."/>
            <person name="Zhu J."/>
            <person name="Ruan X."/>
            <person name="Zhao L."/>
            <person name="Wei J."/>
            <person name="Que T."/>
            <person name="Du C."/>
            <person name="Cheng J."/>
            <person name="Dai P."/>
            <person name="Han X."/>
            <person name="Huang E."/>
            <person name="Gao Y."/>
            <person name="Liu J."/>
            <person name="Shao H."/>
            <person name="Ye R."/>
            <person name="Li L."/>
            <person name="Wei W."/>
            <person name="Wang X."/>
            <person name="Wang C."/>
            <person name="Huo Q."/>
            <person name="Li W."/>
            <person name="Guo W."/>
            <person name="Chen H."/>
            <person name="Chen S."/>
            <person name="Zhou L."/>
            <person name="Zhou L."/>
            <person name="Ni X."/>
            <person name="Tian J."/>
            <person name="Zhou Y."/>
            <person name="Sheng Y."/>
            <person name="Liu T."/>
            <person name="Pan Y."/>
            <person name="Xia L."/>
            <person name="Li J."/>
            <person name="Zhao F."/>
            <person name="Cao W."/>
        </authorList>
    </citation>
    <scope>NUCLEOTIDE SEQUENCE</scope>
    <source>
        <strain evidence="2">Rmic-2018</strain>
        <tissue evidence="2">Larvae</tissue>
    </source>
</reference>
<gene>
    <name evidence="2" type="ORF">HPB51_023245</name>
</gene>
<keyword evidence="3" id="KW-1185">Reference proteome</keyword>
<protein>
    <submittedName>
        <fullName evidence="2">Uncharacterized protein</fullName>
    </submittedName>
</protein>
<dbReference type="Proteomes" id="UP000821866">
    <property type="component" value="Chromosome 3"/>
</dbReference>
<reference evidence="2" key="1">
    <citation type="journal article" date="2020" name="Cell">
        <title>Large-Scale Comparative Analyses of Tick Genomes Elucidate Their Genetic Diversity and Vector Capacities.</title>
        <authorList>
            <consortium name="Tick Genome and Microbiome Consortium (TIGMIC)"/>
            <person name="Jia N."/>
            <person name="Wang J."/>
            <person name="Shi W."/>
            <person name="Du L."/>
            <person name="Sun Y."/>
            <person name="Zhan W."/>
            <person name="Jiang J.F."/>
            <person name="Wang Q."/>
            <person name="Zhang B."/>
            <person name="Ji P."/>
            <person name="Bell-Sakyi L."/>
            <person name="Cui X.M."/>
            <person name="Yuan T.T."/>
            <person name="Jiang B.G."/>
            <person name="Yang W.F."/>
            <person name="Lam T.T."/>
            <person name="Chang Q.C."/>
            <person name="Ding S.J."/>
            <person name="Wang X.J."/>
            <person name="Zhu J.G."/>
            <person name="Ruan X.D."/>
            <person name="Zhao L."/>
            <person name="Wei J.T."/>
            <person name="Ye R.Z."/>
            <person name="Que T.C."/>
            <person name="Du C.H."/>
            <person name="Zhou Y.H."/>
            <person name="Cheng J.X."/>
            <person name="Dai P.F."/>
            <person name="Guo W.B."/>
            <person name="Han X.H."/>
            <person name="Huang E.J."/>
            <person name="Li L.F."/>
            <person name="Wei W."/>
            <person name="Gao Y.C."/>
            <person name="Liu J.Z."/>
            <person name="Shao H.Z."/>
            <person name="Wang X."/>
            <person name="Wang C.C."/>
            <person name="Yang T.C."/>
            <person name="Huo Q.B."/>
            <person name="Li W."/>
            <person name="Chen H.Y."/>
            <person name="Chen S.E."/>
            <person name="Zhou L.G."/>
            <person name="Ni X.B."/>
            <person name="Tian J.H."/>
            <person name="Sheng Y."/>
            <person name="Liu T."/>
            <person name="Pan Y.S."/>
            <person name="Xia L.Y."/>
            <person name="Li J."/>
            <person name="Zhao F."/>
            <person name="Cao W.C."/>
        </authorList>
    </citation>
    <scope>NUCLEOTIDE SEQUENCE</scope>
    <source>
        <strain evidence="2">Rmic-2018</strain>
    </source>
</reference>
<feature type="region of interest" description="Disordered" evidence="1">
    <location>
        <begin position="45"/>
        <end position="156"/>
    </location>
</feature>
<sequence>MMAVNRAPNVNDAISQALKKIQSTSSLHHRVLLVECLKKWSRCDDSSINDSSSNDSSTDHDTNPAPAPGVDLGVGDGDAETSQRPDTESVLPSASEDEAGPPRRRRRLDDFYGQCQGQASNSGTLEPFPGSSGFTDNNSLGEDDDDTYPVRGAPLPGWLDVDGEVFEEPLQDPDLTFLD</sequence>
<feature type="compositionally biased region" description="Polar residues" evidence="1">
    <location>
        <begin position="115"/>
        <end position="124"/>
    </location>
</feature>
<dbReference type="EMBL" id="JABSTU010000005">
    <property type="protein sequence ID" value="KAH8032135.1"/>
    <property type="molecule type" value="Genomic_DNA"/>
</dbReference>
<dbReference type="AlphaFoldDB" id="A0A9J6ED46"/>
<evidence type="ECO:0000256" key="1">
    <source>
        <dbReference type="SAM" id="MobiDB-lite"/>
    </source>
</evidence>
<accession>A0A9J6ED46</accession>
<evidence type="ECO:0000313" key="3">
    <source>
        <dbReference type="Proteomes" id="UP000821866"/>
    </source>
</evidence>
<feature type="compositionally biased region" description="Low complexity" evidence="1">
    <location>
        <begin position="46"/>
        <end position="56"/>
    </location>
</feature>
<comment type="caution">
    <text evidence="2">The sequence shown here is derived from an EMBL/GenBank/DDBJ whole genome shotgun (WGS) entry which is preliminary data.</text>
</comment>
<evidence type="ECO:0000313" key="2">
    <source>
        <dbReference type="EMBL" id="KAH8032135.1"/>
    </source>
</evidence>
<proteinExistence type="predicted"/>